<comment type="caution">
    <text evidence="1">The sequence shown here is derived from an EMBL/GenBank/DDBJ whole genome shotgun (WGS) entry which is preliminary data.</text>
</comment>
<gene>
    <name evidence="1" type="ORF">GCM10007036_42640</name>
</gene>
<evidence type="ECO:0000313" key="1">
    <source>
        <dbReference type="EMBL" id="GGH31449.1"/>
    </source>
</evidence>
<evidence type="ECO:0000313" key="2">
    <source>
        <dbReference type="Proteomes" id="UP000603912"/>
    </source>
</evidence>
<evidence type="ECO:0008006" key="3">
    <source>
        <dbReference type="Google" id="ProtNLM"/>
    </source>
</evidence>
<proteinExistence type="predicted"/>
<dbReference type="AlphaFoldDB" id="A0A917MKA5"/>
<dbReference type="Proteomes" id="UP000603912">
    <property type="component" value="Unassembled WGS sequence"/>
</dbReference>
<dbReference type="EMBL" id="BMES01000003">
    <property type="protein sequence ID" value="GGH31449.1"/>
    <property type="molecule type" value="Genomic_DNA"/>
</dbReference>
<reference evidence="1" key="2">
    <citation type="submission" date="2020-09" db="EMBL/GenBank/DDBJ databases">
        <authorList>
            <person name="Sun Q."/>
            <person name="Zhou Y."/>
        </authorList>
    </citation>
    <scope>NUCLEOTIDE SEQUENCE</scope>
    <source>
        <strain evidence="1">CGMCC 1.12214</strain>
    </source>
</reference>
<organism evidence="1 2">
    <name type="scientific">Alsobacter metallidurans</name>
    <dbReference type="NCBI Taxonomy" id="340221"/>
    <lineage>
        <taxon>Bacteria</taxon>
        <taxon>Pseudomonadati</taxon>
        <taxon>Pseudomonadota</taxon>
        <taxon>Alphaproteobacteria</taxon>
        <taxon>Hyphomicrobiales</taxon>
        <taxon>Alsobacteraceae</taxon>
        <taxon>Alsobacter</taxon>
    </lineage>
</organism>
<name>A0A917MKA5_9HYPH</name>
<keyword evidence="2" id="KW-1185">Reference proteome</keyword>
<reference evidence="1" key="1">
    <citation type="journal article" date="2014" name="Int. J. Syst. Evol. Microbiol.">
        <title>Complete genome sequence of Corynebacterium casei LMG S-19264T (=DSM 44701T), isolated from a smear-ripened cheese.</title>
        <authorList>
            <consortium name="US DOE Joint Genome Institute (JGI-PGF)"/>
            <person name="Walter F."/>
            <person name="Albersmeier A."/>
            <person name="Kalinowski J."/>
            <person name="Ruckert C."/>
        </authorList>
    </citation>
    <scope>NUCLEOTIDE SEQUENCE</scope>
    <source>
        <strain evidence="1">CGMCC 1.12214</strain>
    </source>
</reference>
<protein>
    <recommendedName>
        <fullName evidence="3">DUF3592 domain-containing protein</fullName>
    </recommendedName>
</protein>
<accession>A0A917MKA5</accession>
<dbReference type="RefSeq" id="WP_188519837.1">
    <property type="nucleotide sequence ID" value="NZ_BMES01000003.1"/>
</dbReference>
<sequence length="118" mass="13162">MVLLKVCSSLALLAIAILLLMHGALYARFGLTAWGEVIEHTPGKDADTMDDALFQFSDHEGNEHTVELSLFRSHLGDKRMLAYLPWNPSGCRVATEPIWSDDVWAVFFCVIGIVAIWD</sequence>